<feature type="compositionally biased region" description="Gly residues" evidence="9">
    <location>
        <begin position="48"/>
        <end position="57"/>
    </location>
</feature>
<dbReference type="InterPro" id="IPR013783">
    <property type="entry name" value="Ig-like_fold"/>
</dbReference>
<dbReference type="PROSITE" id="PS51166">
    <property type="entry name" value="CBM20"/>
    <property type="match status" value="1"/>
</dbReference>
<dbReference type="FunFam" id="2.60.40.10:FF:000552">
    <property type="entry name" value="Related to glucoamylase"/>
    <property type="match status" value="1"/>
</dbReference>
<organism evidence="11 12">
    <name type="scientific">Catagonus wagneri</name>
    <name type="common">Chacoan peccary</name>
    <dbReference type="NCBI Taxonomy" id="51154"/>
    <lineage>
        <taxon>Eukaryota</taxon>
        <taxon>Metazoa</taxon>
        <taxon>Chordata</taxon>
        <taxon>Craniata</taxon>
        <taxon>Vertebrata</taxon>
        <taxon>Euteleostomi</taxon>
        <taxon>Mammalia</taxon>
        <taxon>Eutheria</taxon>
        <taxon>Laurasiatheria</taxon>
        <taxon>Artiodactyla</taxon>
        <taxon>Suina</taxon>
        <taxon>Tayassuidae</taxon>
        <taxon>Catagonus</taxon>
    </lineage>
</organism>
<protein>
    <recommendedName>
        <fullName evidence="6">Starch-binding domain-containing protein 1</fullName>
    </recommendedName>
    <alternativeName>
        <fullName evidence="7">Genethonin-1</fullName>
    </alternativeName>
    <alternativeName>
        <fullName evidence="8">Glycophagy cargo receptor stbd1</fullName>
    </alternativeName>
</protein>
<accession>A0A8C3X480</accession>
<comment type="subunit">
    <text evidence="5">Interacts with the ATG8 family proteins GABARAP and GABARAPL1. Interacts with several glycogen-associated proteins, such as GYS2 (liver glycogen synthase), GDE (glycogen debranching enzyme), GBE1 (glycogen branching enzyme 1) and EPM2A (Laforin).</text>
</comment>
<reference evidence="11" key="1">
    <citation type="submission" date="2025-08" db="UniProtKB">
        <authorList>
            <consortium name="Ensembl"/>
        </authorList>
    </citation>
    <scope>IDENTIFICATION</scope>
</reference>
<dbReference type="GeneTree" id="ENSGT00390000007731"/>
<keyword evidence="12" id="KW-1185">Reference proteome</keyword>
<dbReference type="PANTHER" id="PTHR15048">
    <property type="entry name" value="STARCH-BINDING DOMAIN-CONTAINING PROTEIN 1"/>
    <property type="match status" value="1"/>
</dbReference>
<dbReference type="AlphaFoldDB" id="A0A8C3X480"/>
<evidence type="ECO:0000256" key="6">
    <source>
        <dbReference type="ARBA" id="ARBA00073038"/>
    </source>
</evidence>
<dbReference type="Ensembl" id="ENSCWAT00000025029.1">
    <property type="protein sequence ID" value="ENSCWAP00000023091.1"/>
    <property type="gene ID" value="ENSCWAG00000017600.1"/>
</dbReference>
<sequence>MGAVWSALLVGGGLAGALFVWLLRDTGKEGDAEQGKDAPSGEAAAPGGAQGGGGGLSPGPSRRELVTKPEHLQESNGCLVSETKGSGDLQEAAWRRQGPSGEAGCCDDSRARVPSGQCPDTGPLATSETSHAGSYSDLSRNESLGFPVGAQGFQKGQETPAKAAPCLAEKSPPSDLLLDRGKEVSLAQLDSQARADQEDWEMVSRHSSWGDVGLGGSLQAAGLSSHQGKDYGRSTLVEARGQAVDVKPKRLAAVSSESRQVRVRFQVHYITGAGVQFIAVTGDHESLGRWQAYIPLQRSKDGLWSRLVSLPADTVVEWKFVVVENGEVTRWEECSNRFLETGHEDKVVHKWWGIH</sequence>
<dbReference type="GO" id="GO:0019899">
    <property type="term" value="F:enzyme binding"/>
    <property type="evidence" value="ECO:0007669"/>
    <property type="project" value="Ensembl"/>
</dbReference>
<dbReference type="InterPro" id="IPR002044">
    <property type="entry name" value="CBM20"/>
</dbReference>
<evidence type="ECO:0000313" key="12">
    <source>
        <dbReference type="Proteomes" id="UP000694540"/>
    </source>
</evidence>
<dbReference type="CDD" id="cd05813">
    <property type="entry name" value="CBM20_genethonin_1"/>
    <property type="match status" value="1"/>
</dbReference>
<gene>
    <name evidence="11" type="primary">STBD1</name>
</gene>
<evidence type="ECO:0000256" key="5">
    <source>
        <dbReference type="ARBA" id="ARBA00062412"/>
    </source>
</evidence>
<comment type="subcellular location">
    <subcellularLocation>
        <location evidence="2">Cell membrane</location>
        <location evidence="2">Sarcolemma</location>
        <location evidence="2">T-tubule</location>
    </subcellularLocation>
    <subcellularLocation>
        <location evidence="1">Endoplasmic reticulum membrane</location>
        <topology evidence="1">Single-pass type III membrane protein</topology>
    </subcellularLocation>
    <subcellularLocation>
        <location evidence="4">Preautophagosomal structure membrane</location>
        <topology evidence="4">Single-pass type III membrane protein</topology>
    </subcellularLocation>
</comment>
<feature type="region of interest" description="Disordered" evidence="9">
    <location>
        <begin position="29"/>
        <end position="138"/>
    </location>
</feature>
<dbReference type="SUPFAM" id="SSF49452">
    <property type="entry name" value="Starch-binding domain-like"/>
    <property type="match status" value="1"/>
</dbReference>
<dbReference type="GO" id="GO:2001069">
    <property type="term" value="F:glycogen binding"/>
    <property type="evidence" value="ECO:0007669"/>
    <property type="project" value="Ensembl"/>
</dbReference>
<dbReference type="GO" id="GO:0030315">
    <property type="term" value="C:T-tubule"/>
    <property type="evidence" value="ECO:0007669"/>
    <property type="project" value="UniProtKB-SubCell"/>
</dbReference>
<evidence type="ECO:0000256" key="4">
    <source>
        <dbReference type="ARBA" id="ARBA00060405"/>
    </source>
</evidence>
<dbReference type="GO" id="GO:0005789">
    <property type="term" value="C:endoplasmic reticulum membrane"/>
    <property type="evidence" value="ECO:0007669"/>
    <property type="project" value="UniProtKB-SubCell"/>
</dbReference>
<feature type="domain" description="CBM20" evidence="10">
    <location>
        <begin position="255"/>
        <end position="354"/>
    </location>
</feature>
<evidence type="ECO:0000256" key="7">
    <source>
        <dbReference type="ARBA" id="ARBA00075794"/>
    </source>
</evidence>
<dbReference type="GO" id="GO:2001070">
    <property type="term" value="F:starch binding"/>
    <property type="evidence" value="ECO:0007669"/>
    <property type="project" value="InterPro"/>
</dbReference>
<proteinExistence type="predicted"/>
<dbReference type="GO" id="GO:0034045">
    <property type="term" value="C:phagophore assembly site membrane"/>
    <property type="evidence" value="ECO:0007669"/>
    <property type="project" value="UniProtKB-SubCell"/>
</dbReference>
<evidence type="ECO:0000256" key="8">
    <source>
        <dbReference type="ARBA" id="ARBA00076001"/>
    </source>
</evidence>
<evidence type="ECO:0000259" key="10">
    <source>
        <dbReference type="PROSITE" id="PS51166"/>
    </source>
</evidence>
<dbReference type="InterPro" id="IPR034838">
    <property type="entry name" value="CBM20_genethonin_1"/>
</dbReference>
<dbReference type="GO" id="GO:0038024">
    <property type="term" value="F:cargo receptor activity"/>
    <property type="evidence" value="ECO:0007669"/>
    <property type="project" value="Ensembl"/>
</dbReference>
<dbReference type="GO" id="GO:0048471">
    <property type="term" value="C:perinuclear region of cytoplasm"/>
    <property type="evidence" value="ECO:0007669"/>
    <property type="project" value="Ensembl"/>
</dbReference>
<evidence type="ECO:0000256" key="1">
    <source>
        <dbReference type="ARBA" id="ARBA00004643"/>
    </source>
</evidence>
<feature type="compositionally biased region" description="Low complexity" evidence="9">
    <location>
        <begin position="38"/>
        <end position="47"/>
    </location>
</feature>
<dbReference type="InterPro" id="IPR013784">
    <property type="entry name" value="Carb-bd-like_fold"/>
</dbReference>
<name>A0A8C3X480_9CETA</name>
<evidence type="ECO:0000256" key="2">
    <source>
        <dbReference type="ARBA" id="ARBA00024012"/>
    </source>
</evidence>
<dbReference type="GO" id="GO:0061723">
    <property type="term" value="P:glycophagy"/>
    <property type="evidence" value="ECO:0007669"/>
    <property type="project" value="Ensembl"/>
</dbReference>
<feature type="compositionally biased region" description="Polar residues" evidence="9">
    <location>
        <begin position="124"/>
        <end position="138"/>
    </location>
</feature>
<dbReference type="Proteomes" id="UP000694540">
    <property type="component" value="Unplaced"/>
</dbReference>
<dbReference type="GO" id="GO:0061753">
    <property type="term" value="P:substrate localization to autophagosome"/>
    <property type="evidence" value="ECO:0007669"/>
    <property type="project" value="Ensembl"/>
</dbReference>
<reference evidence="11" key="2">
    <citation type="submission" date="2025-09" db="UniProtKB">
        <authorList>
            <consortium name="Ensembl"/>
        </authorList>
    </citation>
    <scope>IDENTIFICATION</scope>
</reference>
<feature type="compositionally biased region" description="Basic and acidic residues" evidence="9">
    <location>
        <begin position="61"/>
        <end position="73"/>
    </location>
</feature>
<evidence type="ECO:0000256" key="3">
    <source>
        <dbReference type="ARBA" id="ARBA00053886"/>
    </source>
</evidence>
<dbReference type="GO" id="GO:0007041">
    <property type="term" value="P:lysosomal transport"/>
    <property type="evidence" value="ECO:0007669"/>
    <property type="project" value="Ensembl"/>
</dbReference>
<dbReference type="SMART" id="SM01065">
    <property type="entry name" value="CBM_2"/>
    <property type="match status" value="1"/>
</dbReference>
<dbReference type="Gene3D" id="2.60.40.10">
    <property type="entry name" value="Immunoglobulins"/>
    <property type="match status" value="1"/>
</dbReference>
<dbReference type="PANTHER" id="PTHR15048:SF0">
    <property type="entry name" value="STARCH-BINDING DOMAIN-CONTAINING PROTEIN 1"/>
    <property type="match status" value="1"/>
</dbReference>
<evidence type="ECO:0000256" key="9">
    <source>
        <dbReference type="SAM" id="MobiDB-lite"/>
    </source>
</evidence>
<dbReference type="Pfam" id="PF00686">
    <property type="entry name" value="CBM_20"/>
    <property type="match status" value="1"/>
</dbReference>
<comment type="function">
    <text evidence="3">Acts as a cargo receptor for glycogen. Delivers its cargo to an autophagic pathway called glycophagy, resulting in the transport of glycogen to lysosomes.</text>
</comment>
<evidence type="ECO:0000313" key="11">
    <source>
        <dbReference type="Ensembl" id="ENSCWAP00000023091.1"/>
    </source>
</evidence>